<reference evidence="20 21" key="1">
    <citation type="submission" date="2018-06" db="EMBL/GenBank/DDBJ databases">
        <title>Genomic Encyclopedia of Archaeal and Bacterial Type Strains, Phase II (KMG-II): from individual species to whole genera.</title>
        <authorList>
            <person name="Goeker M."/>
        </authorList>
    </citation>
    <scope>NUCLEOTIDE SEQUENCE [LARGE SCALE GENOMIC DNA]</scope>
    <source>
        <strain evidence="20 21">JCM 11668</strain>
    </source>
</reference>
<evidence type="ECO:0000256" key="5">
    <source>
        <dbReference type="ARBA" id="ARBA00005072"/>
    </source>
</evidence>
<evidence type="ECO:0000256" key="1">
    <source>
        <dbReference type="ARBA" id="ARBA00001933"/>
    </source>
</evidence>
<dbReference type="AlphaFoldDB" id="A0A318TCP3"/>
<dbReference type="SUPFAM" id="SSF56752">
    <property type="entry name" value="D-aminoacid aminotransferase-like PLP-dependent enzymes"/>
    <property type="match status" value="1"/>
</dbReference>
<evidence type="ECO:0000256" key="4">
    <source>
        <dbReference type="ARBA" id="ARBA00004931"/>
    </source>
</evidence>
<dbReference type="GO" id="GO:0052654">
    <property type="term" value="F:L-leucine-2-oxoglutarate transaminase activity"/>
    <property type="evidence" value="ECO:0007669"/>
    <property type="project" value="RHEA"/>
</dbReference>
<dbReference type="Proteomes" id="UP000248148">
    <property type="component" value="Unassembled WGS sequence"/>
</dbReference>
<dbReference type="InterPro" id="IPR043131">
    <property type="entry name" value="BCAT-like_N"/>
</dbReference>
<proteinExistence type="inferred from homology"/>
<comment type="function">
    <text evidence="2">Acts on leucine, isoleucine and valine.</text>
</comment>
<comment type="pathway">
    <text evidence="3 19">Amino-acid biosynthesis; L-isoleucine biosynthesis; L-isoleucine from 2-oxobutanoate: step 4/4.</text>
</comment>
<comment type="catalytic activity">
    <reaction evidence="12 18">
        <text>L-valine + 2-oxoglutarate = 3-methyl-2-oxobutanoate + L-glutamate</text>
        <dbReference type="Rhea" id="RHEA:24813"/>
        <dbReference type="ChEBI" id="CHEBI:11851"/>
        <dbReference type="ChEBI" id="CHEBI:16810"/>
        <dbReference type="ChEBI" id="CHEBI:29985"/>
        <dbReference type="ChEBI" id="CHEBI:57762"/>
        <dbReference type="EC" id="2.6.1.42"/>
    </reaction>
</comment>
<evidence type="ECO:0000256" key="18">
    <source>
        <dbReference type="RuleBase" id="RU004517"/>
    </source>
</evidence>
<name>A0A318TCP3_9BRAD</name>
<evidence type="ECO:0000256" key="11">
    <source>
        <dbReference type="ARBA" id="ARBA00023304"/>
    </source>
</evidence>
<comment type="caution">
    <text evidence="20">The sequence shown here is derived from an EMBL/GenBank/DDBJ whole genome shotgun (WGS) entry which is preliminary data.</text>
</comment>
<sequence length="370" mass="40024">MGVSFDKIDGSLCLKFDIQPKADPTPDQERAAKLVSPGFGRVFSDHMAVVRYSAEQGWHNATVEARGAFQLDPAAAVLHYAQEIFEGLKAYKRDDGGVNLFRPDANAKRFRDSADRMAMPPVPEAVFIEAVEQLVRMDREWIPSGDGSLYLRPFMIASETFLGVKPSHEYIFAVIASPVGSYFKGGPAPVSIWVSRNYTRAAVGGTGAVKCGGNYAASLRAQAEAIDHGCDQVVFLDAREHRYVEELGGMNVFFVFEDGSLSTPPLGTILPGITRNSIIALARESGAIVREEPYTIEQWRADAESGKLKEAFACGTAAVISPIGKVCSANGEFAINGGVAGPVAMGLRKKLVDIQYGRAADTHGWIKKVF</sequence>
<dbReference type="NCBIfam" id="NF009897">
    <property type="entry name" value="PRK13357.1"/>
    <property type="match status" value="1"/>
</dbReference>
<evidence type="ECO:0000313" key="20">
    <source>
        <dbReference type="EMBL" id="PYF01590.1"/>
    </source>
</evidence>
<evidence type="ECO:0000256" key="2">
    <source>
        <dbReference type="ARBA" id="ARBA00003109"/>
    </source>
</evidence>
<dbReference type="CDD" id="cd01557">
    <property type="entry name" value="BCAT_beta_family"/>
    <property type="match status" value="1"/>
</dbReference>
<dbReference type="GO" id="GO:0009099">
    <property type="term" value="P:L-valine biosynthetic process"/>
    <property type="evidence" value="ECO:0007669"/>
    <property type="project" value="UniProtKB-UniPathway"/>
</dbReference>
<dbReference type="GO" id="GO:0052656">
    <property type="term" value="F:L-isoleucine-2-oxoglutarate transaminase activity"/>
    <property type="evidence" value="ECO:0007669"/>
    <property type="project" value="RHEA"/>
</dbReference>
<dbReference type="OrthoDB" id="9804984at2"/>
<dbReference type="PANTHER" id="PTHR11825:SF44">
    <property type="entry name" value="BRANCHED-CHAIN-AMINO-ACID AMINOTRANSFERASE"/>
    <property type="match status" value="1"/>
</dbReference>
<dbReference type="InterPro" id="IPR036038">
    <property type="entry name" value="Aminotransferase-like"/>
</dbReference>
<protein>
    <recommendedName>
        <fullName evidence="18">Branched-chain-amino-acid aminotransferase</fullName>
        <ecNumber evidence="18">2.6.1.42</ecNumber>
    </recommendedName>
</protein>
<keyword evidence="9 18" id="KW-0808">Transferase</keyword>
<evidence type="ECO:0000256" key="12">
    <source>
        <dbReference type="ARBA" id="ARBA00048212"/>
    </source>
</evidence>
<evidence type="ECO:0000256" key="3">
    <source>
        <dbReference type="ARBA" id="ARBA00004824"/>
    </source>
</evidence>
<dbReference type="InterPro" id="IPR033939">
    <property type="entry name" value="BCAT_family"/>
</dbReference>
<dbReference type="EMBL" id="QJTI01000020">
    <property type="protein sequence ID" value="PYF01590.1"/>
    <property type="molecule type" value="Genomic_DNA"/>
</dbReference>
<evidence type="ECO:0000256" key="10">
    <source>
        <dbReference type="ARBA" id="ARBA00022898"/>
    </source>
</evidence>
<comment type="pathway">
    <text evidence="5 19">Amino-acid biosynthesis; L-leucine biosynthesis; L-leucine from 3-methyl-2-oxobutanoate: step 4/4.</text>
</comment>
<comment type="cofactor">
    <cofactor evidence="1 17">
        <name>pyridoxal 5'-phosphate</name>
        <dbReference type="ChEBI" id="CHEBI:597326"/>
    </cofactor>
</comment>
<dbReference type="PROSITE" id="PS00770">
    <property type="entry name" value="AA_TRANSFER_CLASS_4"/>
    <property type="match status" value="1"/>
</dbReference>
<evidence type="ECO:0000256" key="13">
    <source>
        <dbReference type="ARBA" id="ARBA00048798"/>
    </source>
</evidence>
<gene>
    <name evidence="20" type="ORF">BJ122_12073</name>
</gene>
<evidence type="ECO:0000256" key="6">
    <source>
        <dbReference type="ARBA" id="ARBA00009320"/>
    </source>
</evidence>
<keyword evidence="7 18" id="KW-0032">Aminotransferase</keyword>
<dbReference type="UniPathway" id="UPA00047">
    <property type="reaction ID" value="UER00058"/>
</dbReference>
<dbReference type="Pfam" id="PF01063">
    <property type="entry name" value="Aminotran_4"/>
    <property type="match status" value="1"/>
</dbReference>
<keyword evidence="11 18" id="KW-0100">Branched-chain amino acid biosynthesis</keyword>
<evidence type="ECO:0000256" key="7">
    <source>
        <dbReference type="ARBA" id="ARBA00022576"/>
    </source>
</evidence>
<keyword evidence="8 18" id="KW-0028">Amino-acid biosynthesis</keyword>
<dbReference type="Gene3D" id="3.30.470.10">
    <property type="match status" value="1"/>
</dbReference>
<evidence type="ECO:0000256" key="17">
    <source>
        <dbReference type="RuleBase" id="RU004516"/>
    </source>
</evidence>
<keyword evidence="21" id="KW-1185">Reference proteome</keyword>
<comment type="similarity">
    <text evidence="6 16">Belongs to the class-IV pyridoxal-phosphate-dependent aminotransferase family.</text>
</comment>
<dbReference type="PIRSF" id="PIRSF006468">
    <property type="entry name" value="BCAT1"/>
    <property type="match status" value="1"/>
</dbReference>
<comment type="catalytic activity">
    <reaction evidence="14 18">
        <text>L-leucine + 2-oxoglutarate = 4-methyl-2-oxopentanoate + L-glutamate</text>
        <dbReference type="Rhea" id="RHEA:18321"/>
        <dbReference type="ChEBI" id="CHEBI:16810"/>
        <dbReference type="ChEBI" id="CHEBI:17865"/>
        <dbReference type="ChEBI" id="CHEBI:29985"/>
        <dbReference type="ChEBI" id="CHEBI:57427"/>
        <dbReference type="EC" id="2.6.1.42"/>
    </reaction>
</comment>
<organism evidence="20 21">
    <name type="scientific">Rhodopseudomonas faecalis</name>
    <dbReference type="NCBI Taxonomy" id="99655"/>
    <lineage>
        <taxon>Bacteria</taxon>
        <taxon>Pseudomonadati</taxon>
        <taxon>Pseudomonadota</taxon>
        <taxon>Alphaproteobacteria</taxon>
        <taxon>Hyphomicrobiales</taxon>
        <taxon>Nitrobacteraceae</taxon>
        <taxon>Rhodopseudomonas</taxon>
    </lineage>
</organism>
<dbReference type="InterPro" id="IPR043132">
    <property type="entry name" value="BCAT-like_C"/>
</dbReference>
<evidence type="ECO:0000256" key="16">
    <source>
        <dbReference type="RuleBase" id="RU004106"/>
    </source>
</evidence>
<dbReference type="InterPro" id="IPR001544">
    <property type="entry name" value="Aminotrans_IV"/>
</dbReference>
<evidence type="ECO:0000256" key="19">
    <source>
        <dbReference type="RuleBase" id="RU004519"/>
    </source>
</evidence>
<evidence type="ECO:0000313" key="21">
    <source>
        <dbReference type="Proteomes" id="UP000248148"/>
    </source>
</evidence>
<dbReference type="Gene3D" id="3.20.10.10">
    <property type="entry name" value="D-amino Acid Aminotransferase, subunit A, domain 2"/>
    <property type="match status" value="1"/>
</dbReference>
<comment type="pathway">
    <text evidence="4 19">Amino-acid biosynthesis; L-valine biosynthesis; L-valine from pyruvate: step 4/4.</text>
</comment>
<dbReference type="UniPathway" id="UPA00049">
    <property type="reaction ID" value="UER00062"/>
</dbReference>
<feature type="modified residue" description="N6-(pyridoxal phosphate)lysine" evidence="15">
    <location>
        <position position="210"/>
    </location>
</feature>
<dbReference type="PANTHER" id="PTHR11825">
    <property type="entry name" value="SUBGROUP IIII AMINOTRANSFERASE"/>
    <property type="match status" value="1"/>
</dbReference>
<dbReference type="EC" id="2.6.1.42" evidence="18"/>
<evidence type="ECO:0000256" key="15">
    <source>
        <dbReference type="PIRSR" id="PIRSR006468-1"/>
    </source>
</evidence>
<evidence type="ECO:0000256" key="9">
    <source>
        <dbReference type="ARBA" id="ARBA00022679"/>
    </source>
</evidence>
<dbReference type="NCBIfam" id="TIGR01123">
    <property type="entry name" value="ilvE_II"/>
    <property type="match status" value="1"/>
</dbReference>
<dbReference type="RefSeq" id="WP_110781950.1">
    <property type="nucleotide sequence ID" value="NZ_QJTI01000020.1"/>
</dbReference>
<keyword evidence="10 17" id="KW-0663">Pyridoxal phosphate</keyword>
<dbReference type="UniPathway" id="UPA00048">
    <property type="reaction ID" value="UER00073"/>
</dbReference>
<evidence type="ECO:0000256" key="14">
    <source>
        <dbReference type="ARBA" id="ARBA00049229"/>
    </source>
</evidence>
<evidence type="ECO:0000256" key="8">
    <source>
        <dbReference type="ARBA" id="ARBA00022605"/>
    </source>
</evidence>
<dbReference type="GO" id="GO:0009097">
    <property type="term" value="P:isoleucine biosynthetic process"/>
    <property type="evidence" value="ECO:0007669"/>
    <property type="project" value="UniProtKB-UniPathway"/>
</dbReference>
<dbReference type="InterPro" id="IPR005786">
    <property type="entry name" value="B_amino_transII"/>
</dbReference>
<accession>A0A318TCP3</accession>
<dbReference type="InterPro" id="IPR018300">
    <property type="entry name" value="Aminotrans_IV_CS"/>
</dbReference>
<dbReference type="GO" id="GO:0009098">
    <property type="term" value="P:L-leucine biosynthetic process"/>
    <property type="evidence" value="ECO:0007669"/>
    <property type="project" value="UniProtKB-UniPathway"/>
</dbReference>
<comment type="catalytic activity">
    <reaction evidence="13 18">
        <text>L-isoleucine + 2-oxoglutarate = (S)-3-methyl-2-oxopentanoate + L-glutamate</text>
        <dbReference type="Rhea" id="RHEA:24801"/>
        <dbReference type="ChEBI" id="CHEBI:16810"/>
        <dbReference type="ChEBI" id="CHEBI:29985"/>
        <dbReference type="ChEBI" id="CHEBI:35146"/>
        <dbReference type="ChEBI" id="CHEBI:58045"/>
        <dbReference type="EC" id="2.6.1.42"/>
    </reaction>
</comment>
<dbReference type="GO" id="GO:0052655">
    <property type="term" value="F:L-valine-2-oxoglutarate transaminase activity"/>
    <property type="evidence" value="ECO:0007669"/>
    <property type="project" value="RHEA"/>
</dbReference>